<sequence length="98" mass="11064">MMSPVLDRLLTLDQAEQLGLALRLFTDDANAFRDASRVPGLSAGKIAQLAHQVDCLARPMQERRRHIGNTDRGRRRLTVLADSEPERTRCVIRRRVGS</sequence>
<evidence type="ECO:0008006" key="3">
    <source>
        <dbReference type="Google" id="ProtNLM"/>
    </source>
</evidence>
<proteinExistence type="predicted"/>
<evidence type="ECO:0000313" key="1">
    <source>
        <dbReference type="EMBL" id="MFC6388382.1"/>
    </source>
</evidence>
<name>A0ABW1WLX8_9HYPH</name>
<reference evidence="2" key="1">
    <citation type="journal article" date="2019" name="Int. J. Syst. Evol. Microbiol.">
        <title>The Global Catalogue of Microorganisms (GCM) 10K type strain sequencing project: providing services to taxonomists for standard genome sequencing and annotation.</title>
        <authorList>
            <consortium name="The Broad Institute Genomics Platform"/>
            <consortium name="The Broad Institute Genome Sequencing Center for Infectious Disease"/>
            <person name="Wu L."/>
            <person name="Ma J."/>
        </authorList>
    </citation>
    <scope>NUCLEOTIDE SEQUENCE [LARGE SCALE GENOMIC DNA]</scope>
    <source>
        <strain evidence="2">CCUG 36916</strain>
    </source>
</reference>
<protein>
    <recommendedName>
        <fullName evidence="3">HTH lysR-type domain-containing protein</fullName>
    </recommendedName>
</protein>
<keyword evidence="2" id="KW-1185">Reference proteome</keyword>
<comment type="caution">
    <text evidence="1">The sequence shown here is derived from an EMBL/GenBank/DDBJ whole genome shotgun (WGS) entry which is preliminary data.</text>
</comment>
<dbReference type="Proteomes" id="UP001596237">
    <property type="component" value="Unassembled WGS sequence"/>
</dbReference>
<dbReference type="RefSeq" id="WP_192282896.1">
    <property type="nucleotide sequence ID" value="NZ_JBHSTT010000010.1"/>
</dbReference>
<gene>
    <name evidence="1" type="ORF">ACFQDP_03280</name>
</gene>
<evidence type="ECO:0000313" key="2">
    <source>
        <dbReference type="Proteomes" id="UP001596237"/>
    </source>
</evidence>
<accession>A0ABW1WLX8</accession>
<dbReference type="EMBL" id="JBHSTT010000010">
    <property type="protein sequence ID" value="MFC6388382.1"/>
    <property type="molecule type" value="Genomic_DNA"/>
</dbReference>
<organism evidence="1 2">
    <name type="scientific">Methylorubrum zatmanii</name>
    <dbReference type="NCBI Taxonomy" id="29429"/>
    <lineage>
        <taxon>Bacteria</taxon>
        <taxon>Pseudomonadati</taxon>
        <taxon>Pseudomonadota</taxon>
        <taxon>Alphaproteobacteria</taxon>
        <taxon>Hyphomicrobiales</taxon>
        <taxon>Methylobacteriaceae</taxon>
        <taxon>Methylorubrum</taxon>
    </lineage>
</organism>